<name>A0A0G2SS55_9CAUD</name>
<accession>A0A0G2SS55</accession>
<dbReference type="Proteomes" id="UP000202749">
    <property type="component" value="Segment"/>
</dbReference>
<reference evidence="1 2" key="1">
    <citation type="submission" date="2015-03" db="EMBL/GenBank/DDBJ databases">
        <authorList>
            <person name="Melo L.D.R."/>
            <person name="Veiga P."/>
            <person name="Cerca N."/>
            <person name="Kropinski A.M."/>
            <person name="Azeredo J."/>
            <person name="Almeida C."/>
            <person name="Sillankorva S."/>
        </authorList>
    </citation>
    <scope>NUCLEOTIDE SEQUENCE [LARGE SCALE GENOMIC DNA]</scope>
</reference>
<dbReference type="GeneID" id="26622880"/>
<dbReference type="EMBL" id="KP890823">
    <property type="protein sequence ID" value="AKA61943.1"/>
    <property type="molecule type" value="Genomic_DNA"/>
</dbReference>
<protein>
    <submittedName>
        <fullName evidence="1">Uncharacterized protein</fullName>
    </submittedName>
</protein>
<evidence type="ECO:0000313" key="1">
    <source>
        <dbReference type="EMBL" id="AKA61943.1"/>
    </source>
</evidence>
<sequence length="57" mass="6721">MHFYLTDCLHKNLDVKVSTNELGYVLHQGSDCVCLSNDQLDRLIKERQIDLQRKMNK</sequence>
<gene>
    <name evidence="1" type="ORF">Pm5461_080</name>
</gene>
<dbReference type="RefSeq" id="YP_009195499.1">
    <property type="nucleotide sequence ID" value="NC_028762.1"/>
</dbReference>
<keyword evidence="2" id="KW-1185">Reference proteome</keyword>
<proteinExistence type="predicted"/>
<organism evidence="1 2">
    <name type="scientific">Proteus phage vB_PmiM_Pm5461</name>
    <dbReference type="NCBI Taxonomy" id="1636250"/>
    <lineage>
        <taxon>Viruses</taxon>
        <taxon>Duplodnaviria</taxon>
        <taxon>Heunggongvirae</taxon>
        <taxon>Uroviricota</taxon>
        <taxon>Caudoviricetes</taxon>
        <taxon>Pantevenvirales</taxon>
        <taxon>Straboviridae</taxon>
        <taxon>Bragavirus</taxon>
        <taxon>Bragavirus pm5461</taxon>
    </lineage>
</organism>
<dbReference type="KEGG" id="vg:26622880"/>
<evidence type="ECO:0000313" key="2">
    <source>
        <dbReference type="Proteomes" id="UP000202749"/>
    </source>
</evidence>